<dbReference type="NCBIfam" id="TIGR01525">
    <property type="entry name" value="ATPase-IB_hvy"/>
    <property type="match status" value="1"/>
</dbReference>
<evidence type="ECO:0000256" key="16">
    <source>
        <dbReference type="RuleBase" id="RU362081"/>
    </source>
</evidence>
<protein>
    <submittedName>
        <fullName evidence="18">Heavy metal translocating P-type ATPase</fullName>
    </submittedName>
</protein>
<feature type="transmembrane region" description="Helical" evidence="16">
    <location>
        <begin position="761"/>
        <end position="784"/>
    </location>
</feature>
<keyword evidence="15 16" id="KW-0472">Membrane</keyword>
<keyword evidence="11" id="KW-1278">Translocase</keyword>
<keyword evidence="16" id="KW-1003">Cell membrane</keyword>
<dbReference type="Gene3D" id="3.30.70.100">
    <property type="match status" value="2"/>
</dbReference>
<organism evidence="18 19">
    <name type="scientific">Rhodobacter flavimaris</name>
    <dbReference type="NCBI Taxonomy" id="2907145"/>
    <lineage>
        <taxon>Bacteria</taxon>
        <taxon>Pseudomonadati</taxon>
        <taxon>Pseudomonadota</taxon>
        <taxon>Alphaproteobacteria</taxon>
        <taxon>Rhodobacterales</taxon>
        <taxon>Rhodobacter group</taxon>
        <taxon>Rhodobacter</taxon>
    </lineage>
</organism>
<feature type="transmembrane region" description="Helical" evidence="16">
    <location>
        <begin position="202"/>
        <end position="225"/>
    </location>
</feature>
<dbReference type="InterPro" id="IPR027256">
    <property type="entry name" value="P-typ_ATPase_IB"/>
</dbReference>
<comment type="subcellular location">
    <subcellularLocation>
        <location evidence="16">Cell membrane</location>
    </subcellularLocation>
    <subcellularLocation>
        <location evidence="1">Endomembrane system</location>
        <topology evidence="1">Multi-pass membrane protein</topology>
    </subcellularLocation>
</comment>
<reference evidence="18 19" key="1">
    <citation type="submission" date="2021-12" db="EMBL/GenBank/DDBJ databases">
        <title>Sinirhodobacter sp. WL0062 is a bacterium isolated from seawater.</title>
        <authorList>
            <person name="Wang L."/>
            <person name="He W."/>
            <person name="Zhang D.-F."/>
        </authorList>
    </citation>
    <scope>NUCLEOTIDE SEQUENCE [LARGE SCALE GENOMIC DNA]</scope>
    <source>
        <strain evidence="18 19">WL0062</strain>
    </source>
</reference>
<feature type="transmembrane region" description="Helical" evidence="16">
    <location>
        <begin position="790"/>
        <end position="808"/>
    </location>
</feature>
<dbReference type="InterPro" id="IPR036412">
    <property type="entry name" value="HAD-like_sf"/>
</dbReference>
<dbReference type="Gene3D" id="3.40.50.1000">
    <property type="entry name" value="HAD superfamily/HAD-like"/>
    <property type="match status" value="1"/>
</dbReference>
<keyword evidence="10" id="KW-0460">Magnesium</keyword>
<evidence type="ECO:0000313" key="19">
    <source>
        <dbReference type="Proteomes" id="UP001521181"/>
    </source>
</evidence>
<dbReference type="NCBIfam" id="TIGR00003">
    <property type="entry name" value="copper ion binding protein"/>
    <property type="match status" value="2"/>
</dbReference>
<evidence type="ECO:0000256" key="14">
    <source>
        <dbReference type="ARBA" id="ARBA00023065"/>
    </source>
</evidence>
<dbReference type="PRINTS" id="PR00943">
    <property type="entry name" value="CUATPASE"/>
</dbReference>
<dbReference type="Proteomes" id="UP001521181">
    <property type="component" value="Unassembled WGS sequence"/>
</dbReference>
<dbReference type="InterPro" id="IPR023299">
    <property type="entry name" value="ATPase_P-typ_cyto_dom_N"/>
</dbReference>
<dbReference type="InterPro" id="IPR017969">
    <property type="entry name" value="Heavy-metal-associated_CS"/>
</dbReference>
<dbReference type="SUPFAM" id="SSF56784">
    <property type="entry name" value="HAD-like"/>
    <property type="match status" value="1"/>
</dbReference>
<dbReference type="InterPro" id="IPR036163">
    <property type="entry name" value="HMA_dom_sf"/>
</dbReference>
<dbReference type="NCBIfam" id="TIGR01494">
    <property type="entry name" value="ATPase_P-type"/>
    <property type="match status" value="1"/>
</dbReference>
<evidence type="ECO:0000256" key="3">
    <source>
        <dbReference type="ARBA" id="ARBA00022448"/>
    </source>
</evidence>
<feature type="transmembrane region" description="Helical" evidence="16">
    <location>
        <begin position="267"/>
        <end position="285"/>
    </location>
</feature>
<dbReference type="InterPro" id="IPR044492">
    <property type="entry name" value="P_typ_ATPase_HD_dom"/>
</dbReference>
<dbReference type="SUPFAM" id="SSF81653">
    <property type="entry name" value="Calcium ATPase, transduction domain A"/>
    <property type="match status" value="1"/>
</dbReference>
<keyword evidence="12 16" id="KW-1133">Transmembrane helix</keyword>
<name>A0ABS8YXC0_9RHOB</name>
<dbReference type="SUPFAM" id="SSF55008">
    <property type="entry name" value="HMA, heavy metal-associated domain"/>
    <property type="match status" value="2"/>
</dbReference>
<evidence type="ECO:0000313" key="18">
    <source>
        <dbReference type="EMBL" id="MCE5974457.1"/>
    </source>
</evidence>
<evidence type="ECO:0000256" key="4">
    <source>
        <dbReference type="ARBA" id="ARBA00022692"/>
    </source>
</evidence>
<dbReference type="EMBL" id="JAJUOS010000010">
    <property type="protein sequence ID" value="MCE5974457.1"/>
    <property type="molecule type" value="Genomic_DNA"/>
</dbReference>
<dbReference type="InterPro" id="IPR018303">
    <property type="entry name" value="ATPase_P-typ_P_site"/>
</dbReference>
<evidence type="ECO:0000259" key="17">
    <source>
        <dbReference type="PROSITE" id="PS50846"/>
    </source>
</evidence>
<dbReference type="PROSITE" id="PS00154">
    <property type="entry name" value="ATPASE_E1_E2"/>
    <property type="match status" value="1"/>
</dbReference>
<dbReference type="Pfam" id="PF00702">
    <property type="entry name" value="Hydrolase"/>
    <property type="match status" value="1"/>
</dbReference>
<feature type="domain" description="HMA" evidence="17">
    <location>
        <begin position="6"/>
        <end position="71"/>
    </location>
</feature>
<keyword evidence="19" id="KW-1185">Reference proteome</keyword>
<comment type="caution">
    <text evidence="18">The sequence shown here is derived from an EMBL/GenBank/DDBJ whole genome shotgun (WGS) entry which is preliminary data.</text>
</comment>
<proteinExistence type="inferred from homology"/>
<gene>
    <name evidence="18" type="ORF">LZA78_13295</name>
</gene>
<accession>A0ABS8YXC0</accession>
<keyword evidence="4 16" id="KW-0812">Transmembrane</keyword>
<dbReference type="NCBIfam" id="TIGR01511">
    <property type="entry name" value="ATPase-IB1_Cu"/>
    <property type="match status" value="1"/>
</dbReference>
<dbReference type="InterPro" id="IPR023298">
    <property type="entry name" value="ATPase_P-typ_TM_dom_sf"/>
</dbReference>
<dbReference type="InterPro" id="IPR006122">
    <property type="entry name" value="HMA_Cu_ion-bd"/>
</dbReference>
<dbReference type="InterPro" id="IPR008250">
    <property type="entry name" value="ATPase_P-typ_transduc_dom_A_sf"/>
</dbReference>
<evidence type="ECO:0000256" key="2">
    <source>
        <dbReference type="ARBA" id="ARBA00006024"/>
    </source>
</evidence>
<dbReference type="Gene3D" id="2.70.150.10">
    <property type="entry name" value="Calcium-transporting ATPase, cytoplasmic transduction domain A"/>
    <property type="match status" value="1"/>
</dbReference>
<feature type="transmembrane region" description="Helical" evidence="16">
    <location>
        <begin position="447"/>
        <end position="474"/>
    </location>
</feature>
<comment type="similarity">
    <text evidence="2 16">Belongs to the cation transport ATPase (P-type) (TC 3.A.3) family. Type IB subfamily.</text>
</comment>
<keyword evidence="8" id="KW-0187">Copper transport</keyword>
<dbReference type="PANTHER" id="PTHR43520">
    <property type="entry name" value="ATP7, ISOFORM B"/>
    <property type="match status" value="1"/>
</dbReference>
<feature type="domain" description="HMA" evidence="17">
    <location>
        <begin position="73"/>
        <end position="139"/>
    </location>
</feature>
<keyword evidence="7 16" id="KW-0547">Nucleotide-binding</keyword>
<dbReference type="InterPro" id="IPR059000">
    <property type="entry name" value="ATPase_P-type_domA"/>
</dbReference>
<evidence type="ECO:0000256" key="7">
    <source>
        <dbReference type="ARBA" id="ARBA00022741"/>
    </source>
</evidence>
<feature type="transmembrane region" description="Helical" evidence="16">
    <location>
        <begin position="165"/>
        <end position="182"/>
    </location>
</feature>
<dbReference type="InterPro" id="IPR006121">
    <property type="entry name" value="HMA_dom"/>
</dbReference>
<dbReference type="PROSITE" id="PS50846">
    <property type="entry name" value="HMA_2"/>
    <property type="match status" value="2"/>
</dbReference>
<dbReference type="CDD" id="cd02094">
    <property type="entry name" value="P-type_ATPase_Cu-like"/>
    <property type="match status" value="1"/>
</dbReference>
<keyword evidence="3" id="KW-0813">Transport</keyword>
<evidence type="ECO:0000256" key="1">
    <source>
        <dbReference type="ARBA" id="ARBA00004127"/>
    </source>
</evidence>
<dbReference type="Pfam" id="PF00122">
    <property type="entry name" value="E1-E2_ATPase"/>
    <property type="match status" value="1"/>
</dbReference>
<dbReference type="SUPFAM" id="SSF81665">
    <property type="entry name" value="Calcium ATPase, transmembrane domain M"/>
    <property type="match status" value="1"/>
</dbReference>
<dbReference type="PROSITE" id="PS01047">
    <property type="entry name" value="HMA_1"/>
    <property type="match status" value="2"/>
</dbReference>
<dbReference type="InterPro" id="IPR023214">
    <property type="entry name" value="HAD_sf"/>
</dbReference>
<keyword evidence="13" id="KW-0186">Copper</keyword>
<dbReference type="PRINTS" id="PR00119">
    <property type="entry name" value="CATATPASE"/>
</dbReference>
<evidence type="ECO:0000256" key="10">
    <source>
        <dbReference type="ARBA" id="ARBA00022842"/>
    </source>
</evidence>
<keyword evidence="5 16" id="KW-0479">Metal-binding</keyword>
<dbReference type="InterPro" id="IPR001757">
    <property type="entry name" value="P_typ_ATPase"/>
</dbReference>
<dbReference type="SFLD" id="SFLDF00027">
    <property type="entry name" value="p-type_atpase"/>
    <property type="match status" value="1"/>
</dbReference>
<dbReference type="SFLD" id="SFLDS00003">
    <property type="entry name" value="Haloacid_Dehalogenase"/>
    <property type="match status" value="1"/>
</dbReference>
<keyword evidence="14" id="KW-0406">Ion transport</keyword>
<sequence>MNQAVSHTTFIIDGMHCGACTGRVERALAAEDGVTSASANLMARSARVEFEAPATPASLAEALAKAGYPVNQAEARLEIEGMTCATCTGRVERALTATPGVIAASVNLATQSAAVTYAQGAVAPSELVRAVEGAGYHARVHSQGEAAAPVADRQAAEAERIKRNVLISGALTLPVFVLAMGVHMIPAFHHWVAGTIGERTSWWIQFVLTALVLAFPGRVFLRIGIPALLRGAPEMNSLVALGSLAAFLYSAVVTIAPTLLPASAREVYFEAAAVIVTLILLGRWLEARAKGRAGQAISRLVGLRPTTAKVERASGVIELPVEELAPGDIIQLAPGERVAVDGEVIEGHGWIDESMLTGEPAPVEKTPGAKVTGGTVNGPSALSFRVTATGGDTVLSRIIALVEEAQGGKLPVQALVDKVTRVFVPVVMALSVLTFAIWMLAGQGFTHALVAAISVMIIACPCAMGLATPVSILVGTGRGAELGLLFRRGDALQRLSEVEIVAFDKTGTLTEGHPALTDFLPASPQFTPDEILAIAAGAEARSEHPLAQAILTEAEARGVTPAKSRGAKALPGRGLSAKVDGREVLLGNARAMEEAGIDCAMLSPAAQALASEGKTPVWLAVDGTLAALMAVSDPLKKYAHDAVAALQYDGAEVALISGDTKATVEAVGRQLGILRVIAGVLPEGKVEAVNSLRERGPTAFVGDGINDAPALAAADVGIAIGTGTDVAIEAAEVVLMHGDPQGVARAFALSRATMRNIKQNLFWAFAYNTALIPVAMGILVPFGGPGLSPMLAAGAMAFSSVFVVTNALRLRRAGA</sequence>
<evidence type="ECO:0000256" key="12">
    <source>
        <dbReference type="ARBA" id="ARBA00022989"/>
    </source>
</evidence>
<dbReference type="Gene3D" id="3.40.1110.10">
    <property type="entry name" value="Calcium-transporting ATPase, cytoplasmic domain N"/>
    <property type="match status" value="1"/>
</dbReference>
<feature type="transmembrane region" description="Helical" evidence="16">
    <location>
        <begin position="237"/>
        <end position="255"/>
    </location>
</feature>
<dbReference type="CDD" id="cd00371">
    <property type="entry name" value="HMA"/>
    <property type="match status" value="2"/>
</dbReference>
<evidence type="ECO:0000256" key="13">
    <source>
        <dbReference type="ARBA" id="ARBA00023008"/>
    </source>
</evidence>
<feature type="transmembrane region" description="Helical" evidence="16">
    <location>
        <begin position="422"/>
        <end position="441"/>
    </location>
</feature>
<keyword evidence="9 16" id="KW-0067">ATP-binding</keyword>
<evidence type="ECO:0000256" key="5">
    <source>
        <dbReference type="ARBA" id="ARBA00022723"/>
    </source>
</evidence>
<evidence type="ECO:0000256" key="8">
    <source>
        <dbReference type="ARBA" id="ARBA00022796"/>
    </source>
</evidence>
<evidence type="ECO:0000256" key="9">
    <source>
        <dbReference type="ARBA" id="ARBA00022840"/>
    </source>
</evidence>
<evidence type="ECO:0000256" key="15">
    <source>
        <dbReference type="ARBA" id="ARBA00023136"/>
    </source>
</evidence>
<dbReference type="Pfam" id="PF00403">
    <property type="entry name" value="HMA"/>
    <property type="match status" value="2"/>
</dbReference>
<evidence type="ECO:0000256" key="6">
    <source>
        <dbReference type="ARBA" id="ARBA00022737"/>
    </source>
</evidence>
<keyword evidence="6" id="KW-0677">Repeat</keyword>
<dbReference type="SFLD" id="SFLDG00002">
    <property type="entry name" value="C1.7:_P-type_atpase_like"/>
    <property type="match status" value="1"/>
</dbReference>
<dbReference type="RefSeq" id="WP_233677417.1">
    <property type="nucleotide sequence ID" value="NZ_JAJUOS010000010.1"/>
</dbReference>
<dbReference type="PANTHER" id="PTHR43520:SF8">
    <property type="entry name" value="P-TYPE CU(+) TRANSPORTER"/>
    <property type="match status" value="1"/>
</dbReference>
<evidence type="ECO:0000256" key="11">
    <source>
        <dbReference type="ARBA" id="ARBA00022967"/>
    </source>
</evidence>